<organism evidence="8 9">
    <name type="scientific">Drechslerella stenobrocha 248</name>
    <dbReference type="NCBI Taxonomy" id="1043628"/>
    <lineage>
        <taxon>Eukaryota</taxon>
        <taxon>Fungi</taxon>
        <taxon>Dikarya</taxon>
        <taxon>Ascomycota</taxon>
        <taxon>Pezizomycotina</taxon>
        <taxon>Orbiliomycetes</taxon>
        <taxon>Orbiliales</taxon>
        <taxon>Orbiliaceae</taxon>
        <taxon>Drechslerella</taxon>
    </lineage>
</organism>
<dbReference type="FunFam" id="1.10.287.110:FF:000046">
    <property type="entry name" value="dnaJ homolog subfamily C member 21"/>
    <property type="match status" value="1"/>
</dbReference>
<dbReference type="InterPro" id="IPR051964">
    <property type="entry name" value="Chaperone_stress_response"/>
</dbReference>
<evidence type="ECO:0000256" key="1">
    <source>
        <dbReference type="ARBA" id="ARBA00022723"/>
    </source>
</evidence>
<dbReference type="SUPFAM" id="SSF57667">
    <property type="entry name" value="beta-beta-alpha zinc fingers"/>
    <property type="match status" value="1"/>
</dbReference>
<feature type="compositionally biased region" description="Polar residues" evidence="5">
    <location>
        <begin position="422"/>
        <end position="435"/>
    </location>
</feature>
<feature type="domain" description="C2H2-type" evidence="7">
    <location>
        <begin position="322"/>
        <end position="346"/>
    </location>
</feature>
<dbReference type="InterPro" id="IPR036236">
    <property type="entry name" value="Znf_C2H2_sf"/>
</dbReference>
<feature type="compositionally biased region" description="Basic residues" evidence="5">
    <location>
        <begin position="456"/>
        <end position="466"/>
    </location>
</feature>
<evidence type="ECO:0000256" key="5">
    <source>
        <dbReference type="SAM" id="MobiDB-lite"/>
    </source>
</evidence>
<dbReference type="PROSITE" id="PS00028">
    <property type="entry name" value="ZINC_FINGER_C2H2_1"/>
    <property type="match status" value="2"/>
</dbReference>
<dbReference type="Pfam" id="PF00226">
    <property type="entry name" value="DnaJ"/>
    <property type="match status" value="1"/>
</dbReference>
<dbReference type="Pfam" id="PF21884">
    <property type="entry name" value="ZUO1-like_ZHD"/>
    <property type="match status" value="1"/>
</dbReference>
<dbReference type="Gene3D" id="3.30.160.60">
    <property type="entry name" value="Classic Zinc Finger"/>
    <property type="match status" value="1"/>
</dbReference>
<gene>
    <name evidence="8" type="ORF">DRE_00126</name>
</gene>
<dbReference type="PROSITE" id="PS50076">
    <property type="entry name" value="DNAJ_2"/>
    <property type="match status" value="1"/>
</dbReference>
<feature type="compositionally biased region" description="Polar residues" evidence="5">
    <location>
        <begin position="1"/>
        <end position="16"/>
    </location>
</feature>
<dbReference type="EMBL" id="KI966371">
    <property type="protein sequence ID" value="EWC48821.1"/>
    <property type="molecule type" value="Genomic_DNA"/>
</dbReference>
<keyword evidence="1" id="KW-0479">Metal-binding</keyword>
<feature type="compositionally biased region" description="Basic and acidic residues" evidence="5">
    <location>
        <begin position="261"/>
        <end position="282"/>
    </location>
</feature>
<keyword evidence="9" id="KW-1185">Reference proteome</keyword>
<dbReference type="InterPro" id="IPR041661">
    <property type="entry name" value="ZN622/Rei1/Reh1_Znf-C2H2"/>
</dbReference>
<dbReference type="InterPro" id="IPR022755">
    <property type="entry name" value="Znf_C2H2_jaz"/>
</dbReference>
<feature type="region of interest" description="Disordered" evidence="5">
    <location>
        <begin position="257"/>
        <end position="282"/>
    </location>
</feature>
<dbReference type="PRINTS" id="PR00625">
    <property type="entry name" value="JDOMAIN"/>
</dbReference>
<dbReference type="AlphaFoldDB" id="W7HX92"/>
<dbReference type="PROSITE" id="PS50157">
    <property type="entry name" value="ZINC_FINGER_C2H2_2"/>
    <property type="match status" value="2"/>
</dbReference>
<feature type="domain" description="C2H2-type" evidence="7">
    <location>
        <begin position="477"/>
        <end position="506"/>
    </location>
</feature>
<evidence type="ECO:0000256" key="2">
    <source>
        <dbReference type="ARBA" id="ARBA00022771"/>
    </source>
</evidence>
<evidence type="ECO:0000256" key="4">
    <source>
        <dbReference type="PROSITE-ProRule" id="PRU00042"/>
    </source>
</evidence>
<dbReference type="GO" id="GO:0005737">
    <property type="term" value="C:cytoplasm"/>
    <property type="evidence" value="ECO:0007669"/>
    <property type="project" value="TreeGrafter"/>
</dbReference>
<dbReference type="SMART" id="SM00355">
    <property type="entry name" value="ZnF_C2H2"/>
    <property type="match status" value="2"/>
</dbReference>
<dbReference type="InterPro" id="IPR054076">
    <property type="entry name" value="ZUO1-like_ZHD"/>
</dbReference>
<evidence type="ECO:0000259" key="6">
    <source>
        <dbReference type="PROSITE" id="PS50076"/>
    </source>
</evidence>
<keyword evidence="3" id="KW-0862">Zinc</keyword>
<feature type="domain" description="J" evidence="6">
    <location>
        <begin position="27"/>
        <end position="93"/>
    </location>
</feature>
<dbReference type="Pfam" id="PF12171">
    <property type="entry name" value="zf-C2H2_jaz"/>
    <property type="match status" value="1"/>
</dbReference>
<name>W7HX92_9PEZI</name>
<protein>
    <recommendedName>
        <fullName evidence="10">J protein JJJ1</fullName>
    </recommendedName>
</protein>
<dbReference type="GO" id="GO:0008270">
    <property type="term" value="F:zinc ion binding"/>
    <property type="evidence" value="ECO:0007669"/>
    <property type="project" value="UniProtKB-KW"/>
</dbReference>
<dbReference type="InterPro" id="IPR001623">
    <property type="entry name" value="DnaJ_domain"/>
</dbReference>
<sequence>MGASYSSQDPDSSEQNGKGGATAMKQDFYTLLGVERTADQDEIKKAYRRKALELHPDKNVNNAEAATKLFSEVQSAYEVLSDPQERAWYDSHRDQILREDDDDEGVAAARASNVVITTAELLKKFSLFSSRMDMEDSNPQGFYATAGKIFEMIAREEEAAAAMAEIDCQPYPSFGNSKSDYQDNVRPFYAIWTGFSTVKSFAWEDQYRYKDAPDRRVKRLMEKENKKLRESAIKEFNDTVKQFVLYVRKRDQRYLPNFQTNKERDAAAREASKDQSRRARAENAAKLANYTEAEWSKTADVWQGDATDDDEHDEEEEVALEYECVACNKTFKTENQMEMHEKSKKHIKTVQSIKREMRRDGIALDLAETPTPPAKPSSETNNEDDQDNEDNSSDWEEVTPAKNTGKLSDDDSEGSLAEKIEQTQIGEPTGSQQENGDNEDKEGASENEAPTPQAKPAKKPRRRAKQAKAQLEAQNQNKCAVCGDNFDSRSKLFQHIRQENHTAAVNSKQGKNR</sequence>
<dbReference type="CDD" id="cd06257">
    <property type="entry name" value="DnaJ"/>
    <property type="match status" value="1"/>
</dbReference>
<evidence type="ECO:0008006" key="10">
    <source>
        <dbReference type="Google" id="ProtNLM"/>
    </source>
</evidence>
<dbReference type="InterPro" id="IPR036869">
    <property type="entry name" value="J_dom_sf"/>
</dbReference>
<dbReference type="SMART" id="SM00451">
    <property type="entry name" value="ZnF_U1"/>
    <property type="match status" value="1"/>
</dbReference>
<dbReference type="Pfam" id="PF12756">
    <property type="entry name" value="zf-C2H2_2"/>
    <property type="match status" value="1"/>
</dbReference>
<evidence type="ECO:0000313" key="8">
    <source>
        <dbReference type="EMBL" id="EWC48821.1"/>
    </source>
</evidence>
<evidence type="ECO:0000313" key="9">
    <source>
        <dbReference type="Proteomes" id="UP000024837"/>
    </source>
</evidence>
<evidence type="ECO:0000259" key="7">
    <source>
        <dbReference type="PROSITE" id="PS50157"/>
    </source>
</evidence>
<dbReference type="PANTHER" id="PTHR44029">
    <property type="entry name" value="DNAJ HOMOLOG SUBFAMILY C MEMBER 21"/>
    <property type="match status" value="1"/>
</dbReference>
<feature type="compositionally biased region" description="Polar residues" evidence="5">
    <location>
        <begin position="501"/>
        <end position="513"/>
    </location>
</feature>
<dbReference type="SMART" id="SM00271">
    <property type="entry name" value="DnaJ"/>
    <property type="match status" value="1"/>
</dbReference>
<dbReference type="SUPFAM" id="SSF46565">
    <property type="entry name" value="Chaperone J-domain"/>
    <property type="match status" value="1"/>
</dbReference>
<dbReference type="Proteomes" id="UP000024837">
    <property type="component" value="Unassembled WGS sequence"/>
</dbReference>
<dbReference type="Gene3D" id="1.10.287.110">
    <property type="entry name" value="DnaJ domain"/>
    <property type="match status" value="1"/>
</dbReference>
<dbReference type="OrthoDB" id="5894at2759"/>
<feature type="compositionally biased region" description="Acidic residues" evidence="5">
    <location>
        <begin position="381"/>
        <end position="397"/>
    </location>
</feature>
<dbReference type="InterPro" id="IPR003604">
    <property type="entry name" value="Matrin/U1-like-C_Znf_C2H2"/>
</dbReference>
<dbReference type="PROSITE" id="PS00636">
    <property type="entry name" value="DNAJ_1"/>
    <property type="match status" value="1"/>
</dbReference>
<dbReference type="GO" id="GO:0003676">
    <property type="term" value="F:nucleic acid binding"/>
    <property type="evidence" value="ECO:0007669"/>
    <property type="project" value="InterPro"/>
</dbReference>
<feature type="region of interest" description="Disordered" evidence="5">
    <location>
        <begin position="1"/>
        <end position="22"/>
    </location>
</feature>
<keyword evidence="2 4" id="KW-0863">Zinc-finger</keyword>
<reference evidence="8 9" key="1">
    <citation type="submission" date="2013-05" db="EMBL/GenBank/DDBJ databases">
        <title>Drechslerella stenobrocha genome reveals carnivorous origination and mechanical trapping mechanism of predatory fungi.</title>
        <authorList>
            <person name="Liu X."/>
            <person name="Zhang W."/>
            <person name="Liu K."/>
        </authorList>
    </citation>
    <scope>NUCLEOTIDE SEQUENCE [LARGE SCALE GENOMIC DNA]</scope>
    <source>
        <strain evidence="8 9">248</strain>
    </source>
</reference>
<feature type="region of interest" description="Disordered" evidence="5">
    <location>
        <begin position="362"/>
        <end position="475"/>
    </location>
</feature>
<accession>W7HX92</accession>
<evidence type="ECO:0000256" key="3">
    <source>
        <dbReference type="ARBA" id="ARBA00022833"/>
    </source>
</evidence>
<proteinExistence type="predicted"/>
<dbReference type="PANTHER" id="PTHR44029:SF1">
    <property type="entry name" value="DNAJ HOMOLOG SUBFAMILY C MEMBER 21"/>
    <property type="match status" value="1"/>
</dbReference>
<dbReference type="InterPro" id="IPR018253">
    <property type="entry name" value="DnaJ_domain_CS"/>
</dbReference>
<feature type="region of interest" description="Disordered" evidence="5">
    <location>
        <begin position="493"/>
        <end position="513"/>
    </location>
</feature>
<dbReference type="HOGENOM" id="CLU_009539_2_1_1"/>
<dbReference type="InterPro" id="IPR013087">
    <property type="entry name" value="Znf_C2H2_type"/>
</dbReference>